<accession>A0A8T1Q321</accession>
<dbReference type="Proteomes" id="UP000811609">
    <property type="component" value="Chromosome 7"/>
</dbReference>
<dbReference type="PANTHER" id="PTHR33875:SF2">
    <property type="entry name" value="ACR183CP"/>
    <property type="match status" value="1"/>
</dbReference>
<proteinExistence type="predicted"/>
<dbReference type="AlphaFoldDB" id="A0A8T1Q321"/>
<gene>
    <name evidence="1" type="ORF">CIPAW_07G144400</name>
</gene>
<keyword evidence="2" id="KW-1185">Reference proteome</keyword>
<evidence type="ECO:0000313" key="2">
    <source>
        <dbReference type="Proteomes" id="UP000811609"/>
    </source>
</evidence>
<name>A0A8T1Q321_CARIL</name>
<dbReference type="EMBL" id="CM031815">
    <property type="protein sequence ID" value="KAG6648393.1"/>
    <property type="molecule type" value="Genomic_DNA"/>
</dbReference>
<dbReference type="CDD" id="cd02972">
    <property type="entry name" value="DsbA_family"/>
    <property type="match status" value="1"/>
</dbReference>
<evidence type="ECO:0000313" key="1">
    <source>
        <dbReference type="EMBL" id="KAG6648393.1"/>
    </source>
</evidence>
<organism evidence="1 2">
    <name type="scientific">Carya illinoinensis</name>
    <name type="common">Pecan</name>
    <dbReference type="NCBI Taxonomy" id="32201"/>
    <lineage>
        <taxon>Eukaryota</taxon>
        <taxon>Viridiplantae</taxon>
        <taxon>Streptophyta</taxon>
        <taxon>Embryophyta</taxon>
        <taxon>Tracheophyta</taxon>
        <taxon>Spermatophyta</taxon>
        <taxon>Magnoliopsida</taxon>
        <taxon>eudicotyledons</taxon>
        <taxon>Gunneridae</taxon>
        <taxon>Pentapetalae</taxon>
        <taxon>rosids</taxon>
        <taxon>fabids</taxon>
        <taxon>Fagales</taxon>
        <taxon>Juglandaceae</taxon>
        <taxon>Carya</taxon>
    </lineage>
</organism>
<reference evidence="1" key="1">
    <citation type="submission" date="2020-12" db="EMBL/GenBank/DDBJ databases">
        <title>WGS assembly of Carya illinoinensis cv. Pawnee.</title>
        <authorList>
            <person name="Platts A."/>
            <person name="Shu S."/>
            <person name="Wright S."/>
            <person name="Barry K."/>
            <person name="Edger P."/>
            <person name="Pires J.C."/>
            <person name="Schmutz J."/>
        </authorList>
    </citation>
    <scope>NUCLEOTIDE SEQUENCE</scope>
    <source>
        <tissue evidence="1">Leaf</tissue>
    </source>
</reference>
<comment type="caution">
    <text evidence="1">The sequence shown here is derived from an EMBL/GenBank/DDBJ whole genome shotgun (WGS) entry which is preliminary data.</text>
</comment>
<evidence type="ECO:0008006" key="3">
    <source>
        <dbReference type="Google" id="ProtNLM"/>
    </source>
</evidence>
<dbReference type="PANTHER" id="PTHR33875">
    <property type="entry name" value="OS09G0542200 PROTEIN"/>
    <property type="match status" value="1"/>
</dbReference>
<sequence length="91" mass="9918">MSRVSVVHHLAIFTAQVIGNSYHNAIHSGFDDHKSGHKARISFKYAASRGVYGTPSFFINGFFLPDAGSATNYTGWRSFIDPLLNGNQGSV</sequence>
<protein>
    <recommendedName>
        <fullName evidence="3">Thioredoxin superfamily protein</fullName>
    </recommendedName>
</protein>